<dbReference type="AlphaFoldDB" id="A0A0A0WTD6"/>
<accession>A0A653ZJA9</accession>
<accession>A0A0A0WTD6</accession>
<dbReference type="EMBL" id="CABWMC010000029">
    <property type="protein sequence ID" value="VXC55231.1"/>
    <property type="molecule type" value="Genomic_DNA"/>
</dbReference>
<dbReference type="Proteomes" id="UP000596196">
    <property type="component" value="Chromosome"/>
</dbReference>
<gene>
    <name evidence="3" type="ORF">BACI71_40170</name>
    <name evidence="1" type="ORF">bcere0026_19710</name>
    <name evidence="2" type="ORF">I6G81_10905</name>
</gene>
<dbReference type="Proteomes" id="UP000001753">
    <property type="component" value="Chromosome"/>
</dbReference>
<reference evidence="1" key="1">
    <citation type="journal article" date="2012" name="Genome Res.">
        <title>Genomic characterization of the Bacillus cereus sensu lato species: Backdrop to the evolution of Bacillus anthracis.</title>
        <authorList>
            <person name="Zwick M.E."/>
            <person name="Joseph S.J."/>
            <person name="Didelot X."/>
            <person name="Chen P.E."/>
            <person name="Bishop-Lilly K.A."/>
            <person name="Stewart A.C."/>
            <person name="Willner K."/>
            <person name="Nolan N."/>
            <person name="Lentz S."/>
            <person name="Thomason M.K."/>
            <person name="Sozhamannan S."/>
            <person name="Mateczun A.J."/>
            <person name="Du L."/>
            <person name="Read T.D."/>
        </authorList>
    </citation>
    <scope>NUCLEOTIDE SEQUENCE [LARGE SCALE GENOMIC DNA]</scope>
    <source>
        <strain evidence="1">AH603</strain>
    </source>
</reference>
<keyword evidence="5" id="KW-1185">Reference proteome</keyword>
<evidence type="ECO:0000313" key="1">
    <source>
        <dbReference type="EMBL" id="EEL71011.1"/>
    </source>
</evidence>
<protein>
    <submittedName>
        <fullName evidence="1">Uncharacterized protein</fullName>
    </submittedName>
</protein>
<accession>C2PVB1</accession>
<accession>C2XTF1</accession>
<evidence type="ECO:0000313" key="5">
    <source>
        <dbReference type="Proteomes" id="UP000596196"/>
    </source>
</evidence>
<accession>A0A1X6QKM7</accession>
<sequence>MEKKKDEYLADNSIQGFKMLKYLNFKIVYRQSKEEKYLKDSILVKQRNG</sequence>
<name>A0A0A0WTD6_BACMY</name>
<reference evidence="3 4" key="2">
    <citation type="submission" date="2019-10" db="EMBL/GenBank/DDBJ databases">
        <authorList>
            <person name="Karimi E."/>
        </authorList>
    </citation>
    <scope>NUCLEOTIDE SEQUENCE [LARGE SCALE GENOMIC DNA]</scope>
    <source>
        <strain evidence="3">Bacillus sp. 71</strain>
    </source>
</reference>
<evidence type="ECO:0000313" key="2">
    <source>
        <dbReference type="EMBL" id="QQA17925.1"/>
    </source>
</evidence>
<reference evidence="2 5" key="3">
    <citation type="submission" date="2020-12" db="EMBL/GenBank/DDBJ databases">
        <title>FDA dAtabase for Regulatory Grade micrObial Sequences (FDA-ARGOS): Supporting development and validation of Infectious Disease Dx tests.</title>
        <authorList>
            <person name="Nelson B."/>
            <person name="Plummer A."/>
            <person name="Tallon L."/>
            <person name="Sadzewicz L."/>
            <person name="Zhao X."/>
            <person name="Boylan J."/>
            <person name="Ott S."/>
            <person name="Bowen H."/>
            <person name="Vavikolanu K."/>
            <person name="Mehta A."/>
            <person name="Aluvathingal J."/>
            <person name="Nadendla S."/>
            <person name="Myers T."/>
            <person name="Yan Y."/>
            <person name="Sichtig H."/>
        </authorList>
    </citation>
    <scope>NUCLEOTIDE SEQUENCE [LARGE SCALE GENOMIC DNA]</scope>
    <source>
        <strain evidence="2 5">FDAARGOS_924</strain>
    </source>
</reference>
<dbReference type="EMBL" id="CP065877">
    <property type="protein sequence ID" value="QQA17925.1"/>
    <property type="molecule type" value="Genomic_DNA"/>
</dbReference>
<evidence type="ECO:0000313" key="3">
    <source>
        <dbReference type="EMBL" id="VXC55231.1"/>
    </source>
</evidence>
<proteinExistence type="predicted"/>
<dbReference type="Proteomes" id="UP000437562">
    <property type="component" value="Unassembled WGS sequence"/>
</dbReference>
<organism evidence="1">
    <name type="scientific">Bacillus mycoides</name>
    <dbReference type="NCBI Taxonomy" id="1405"/>
    <lineage>
        <taxon>Bacteria</taxon>
        <taxon>Bacillati</taxon>
        <taxon>Bacillota</taxon>
        <taxon>Bacilli</taxon>
        <taxon>Bacillales</taxon>
        <taxon>Bacillaceae</taxon>
        <taxon>Bacillus</taxon>
        <taxon>Bacillus cereus group</taxon>
    </lineage>
</organism>
<dbReference type="KEGG" id="bww:bwei_2878"/>
<evidence type="ECO:0000313" key="4">
    <source>
        <dbReference type="Proteomes" id="UP000437562"/>
    </source>
</evidence>
<dbReference type="RefSeq" id="WP_002012544.1">
    <property type="nucleotide sequence ID" value="NZ_CP009692.1"/>
</dbReference>
<dbReference type="EMBL" id="ACMP01000063">
    <property type="protein sequence ID" value="EEL71011.1"/>
    <property type="molecule type" value="Genomic_DNA"/>
</dbReference>